<keyword evidence="2" id="KW-1185">Reference proteome</keyword>
<protein>
    <submittedName>
        <fullName evidence="1">Uncharacterized protein</fullName>
    </submittedName>
</protein>
<name>A0A814REV8_9BILA</name>
<dbReference type="AlphaFoldDB" id="A0A814REV8"/>
<comment type="caution">
    <text evidence="1">The sequence shown here is derived from an EMBL/GenBank/DDBJ whole genome shotgun (WGS) entry which is preliminary data.</text>
</comment>
<feature type="non-terminal residue" evidence="1">
    <location>
        <position position="1"/>
    </location>
</feature>
<dbReference type="Proteomes" id="UP000663879">
    <property type="component" value="Unassembled WGS sequence"/>
</dbReference>
<accession>A0A814REV8</accession>
<reference evidence="1" key="1">
    <citation type="submission" date="2021-02" db="EMBL/GenBank/DDBJ databases">
        <authorList>
            <person name="Nowell W R."/>
        </authorList>
    </citation>
    <scope>NUCLEOTIDE SEQUENCE</scope>
    <source>
        <strain evidence="1">Ploen Becks lab</strain>
    </source>
</reference>
<evidence type="ECO:0000313" key="1">
    <source>
        <dbReference type="EMBL" id="CAF1132960.1"/>
    </source>
</evidence>
<organism evidence="1 2">
    <name type="scientific">Brachionus calyciflorus</name>
    <dbReference type="NCBI Taxonomy" id="104777"/>
    <lineage>
        <taxon>Eukaryota</taxon>
        <taxon>Metazoa</taxon>
        <taxon>Spiralia</taxon>
        <taxon>Gnathifera</taxon>
        <taxon>Rotifera</taxon>
        <taxon>Eurotatoria</taxon>
        <taxon>Monogononta</taxon>
        <taxon>Pseudotrocha</taxon>
        <taxon>Ploima</taxon>
        <taxon>Brachionidae</taxon>
        <taxon>Brachionus</taxon>
    </lineage>
</organism>
<sequence>ATSRDVRNAKKISKRKETEAEIFIGQNVITVDEKEAEEYRIWAISGQSNKSKRISYKSDVINRRRNEKKK</sequence>
<gene>
    <name evidence="1" type="ORF">OXX778_LOCUS22561</name>
</gene>
<proteinExistence type="predicted"/>
<dbReference type="EMBL" id="CAJNOC010009796">
    <property type="protein sequence ID" value="CAF1132960.1"/>
    <property type="molecule type" value="Genomic_DNA"/>
</dbReference>
<evidence type="ECO:0000313" key="2">
    <source>
        <dbReference type="Proteomes" id="UP000663879"/>
    </source>
</evidence>